<name>A0A4S4A3U2_9FLAO</name>
<protein>
    <submittedName>
        <fullName evidence="2">Uncharacterized protein</fullName>
    </submittedName>
</protein>
<comment type="caution">
    <text evidence="2">The sequence shown here is derived from an EMBL/GenBank/DDBJ whole genome shotgun (WGS) entry which is preliminary data.</text>
</comment>
<sequence>MGILKKRKSKASPKAGFEGLKMGVEYVRSYWVKWMNAKTASFSKSNWIVLLSVLVLGGSLYNGLVIFKAFEPSDKSTFKIQKIKPPDHFSETGEPDIRIKRDSLTMDRDENEFNKKSELWKNK</sequence>
<keyword evidence="1" id="KW-0472">Membrane</keyword>
<dbReference type="EMBL" id="SSNZ01000001">
    <property type="protein sequence ID" value="THF52968.1"/>
    <property type="molecule type" value="Genomic_DNA"/>
</dbReference>
<gene>
    <name evidence="2" type="ORF">E6C50_01810</name>
</gene>
<keyword evidence="1" id="KW-0812">Transmembrane</keyword>
<proteinExistence type="predicted"/>
<evidence type="ECO:0000256" key="1">
    <source>
        <dbReference type="SAM" id="Phobius"/>
    </source>
</evidence>
<dbReference type="RefSeq" id="WP_136401493.1">
    <property type="nucleotide sequence ID" value="NZ_SSNZ01000001.1"/>
</dbReference>
<keyword evidence="3" id="KW-1185">Reference proteome</keyword>
<dbReference type="AlphaFoldDB" id="A0A4S4A3U2"/>
<dbReference type="Proteomes" id="UP000307507">
    <property type="component" value="Unassembled WGS sequence"/>
</dbReference>
<evidence type="ECO:0000313" key="2">
    <source>
        <dbReference type="EMBL" id="THF52968.1"/>
    </source>
</evidence>
<dbReference type="OrthoDB" id="670725at2"/>
<organism evidence="2 3">
    <name type="scientific">Flavobacterium supellecticarium</name>
    <dbReference type="NCBI Taxonomy" id="2565924"/>
    <lineage>
        <taxon>Bacteria</taxon>
        <taxon>Pseudomonadati</taxon>
        <taxon>Bacteroidota</taxon>
        <taxon>Flavobacteriia</taxon>
        <taxon>Flavobacteriales</taxon>
        <taxon>Flavobacteriaceae</taxon>
        <taxon>Flavobacterium</taxon>
    </lineage>
</organism>
<evidence type="ECO:0000313" key="3">
    <source>
        <dbReference type="Proteomes" id="UP000307507"/>
    </source>
</evidence>
<keyword evidence="1" id="KW-1133">Transmembrane helix</keyword>
<accession>A0A4S4A3U2</accession>
<reference evidence="2 3" key="1">
    <citation type="submission" date="2019-04" db="EMBL/GenBank/DDBJ databases">
        <title>Flavobacterium sp. nov. isolated from construction timber.</title>
        <authorList>
            <person name="Lin S.-Y."/>
            <person name="Chang C.-T."/>
            <person name="Young C.-C."/>
        </authorList>
    </citation>
    <scope>NUCLEOTIDE SEQUENCE [LARGE SCALE GENOMIC DNA]</scope>
    <source>
        <strain evidence="2 3">CC-CTC003</strain>
    </source>
</reference>
<feature type="transmembrane region" description="Helical" evidence="1">
    <location>
        <begin position="47"/>
        <end position="70"/>
    </location>
</feature>